<gene>
    <name evidence="4" type="ORF">C8P67_10618</name>
</gene>
<organism evidence="4 5">
    <name type="scientific">Flavobacterium aquicola</name>
    <dbReference type="NCBI Taxonomy" id="1682742"/>
    <lineage>
        <taxon>Bacteria</taxon>
        <taxon>Pseudomonadati</taxon>
        <taxon>Bacteroidota</taxon>
        <taxon>Flavobacteriia</taxon>
        <taxon>Flavobacteriales</taxon>
        <taxon>Flavobacteriaceae</taxon>
        <taxon>Flavobacterium</taxon>
    </lineage>
</organism>
<dbReference type="Pfam" id="PF12833">
    <property type="entry name" value="HTH_18"/>
    <property type="match status" value="1"/>
</dbReference>
<evidence type="ECO:0000313" key="5">
    <source>
        <dbReference type="Proteomes" id="UP000257136"/>
    </source>
</evidence>
<dbReference type="InterPro" id="IPR053142">
    <property type="entry name" value="PchR_regulatory_protein"/>
</dbReference>
<name>A0A3E0EMQ2_9FLAO</name>
<dbReference type="RefSeq" id="WP_115813321.1">
    <property type="nucleotide sequence ID" value="NZ_QUNI01000006.1"/>
</dbReference>
<dbReference type="PROSITE" id="PS01124">
    <property type="entry name" value="HTH_ARAC_FAMILY_2"/>
    <property type="match status" value="1"/>
</dbReference>
<reference evidence="4 5" key="1">
    <citation type="submission" date="2018-08" db="EMBL/GenBank/DDBJ databases">
        <title>Genomic Encyclopedia of Archaeal and Bacterial Type Strains, Phase II (KMG-II): from individual species to whole genera.</title>
        <authorList>
            <person name="Goeker M."/>
        </authorList>
    </citation>
    <scope>NUCLEOTIDE SEQUENCE [LARGE SCALE GENOMIC DNA]</scope>
    <source>
        <strain evidence="4 5">DSM 100880</strain>
    </source>
</reference>
<feature type="domain" description="HTH araC/xylS-type" evidence="3">
    <location>
        <begin position="232"/>
        <end position="330"/>
    </location>
</feature>
<keyword evidence="2" id="KW-0804">Transcription</keyword>
<sequence>MKTEMRSEIFEGNSVVVNDPIQFNKEHLVEKKIDYNHKGVSGIITDIMLNGIHLTIREITIQAASYSIEIQHDFSFVKLHIEIEGDNEYCPENPLERGIYIPQGHYNLFYLPVIKGVLNYRTKKRKTLEITFTEDYLEQLFYPNLKTAIPLLADAITNKTPYAMWDSSKSISPKLYILIEDIIQCNYTGAIKKAFLESKVVEILSYLFTIINEEENTKISEDLSSQDYLKIVAVEKILKEQFKEKHTLASIAAQVGLNDFKLKKYFKIVYNTTVFHYLTELRMEYAKQLIMENDYSVALVSEELGYKNPQHFTVAFKKVFGYLPSKLKMEH</sequence>
<evidence type="ECO:0000313" key="4">
    <source>
        <dbReference type="EMBL" id="REG98426.1"/>
    </source>
</evidence>
<dbReference type="GO" id="GO:0043565">
    <property type="term" value="F:sequence-specific DNA binding"/>
    <property type="evidence" value="ECO:0007669"/>
    <property type="project" value="InterPro"/>
</dbReference>
<comment type="caution">
    <text evidence="4">The sequence shown here is derived from an EMBL/GenBank/DDBJ whole genome shotgun (WGS) entry which is preliminary data.</text>
</comment>
<protein>
    <submittedName>
        <fullName evidence="4">AraC-like DNA-binding protein</fullName>
    </submittedName>
</protein>
<dbReference type="InterPro" id="IPR018060">
    <property type="entry name" value="HTH_AraC"/>
</dbReference>
<dbReference type="GO" id="GO:0003700">
    <property type="term" value="F:DNA-binding transcription factor activity"/>
    <property type="evidence" value="ECO:0007669"/>
    <property type="project" value="InterPro"/>
</dbReference>
<evidence type="ECO:0000256" key="1">
    <source>
        <dbReference type="ARBA" id="ARBA00023015"/>
    </source>
</evidence>
<dbReference type="EMBL" id="QUNI01000006">
    <property type="protein sequence ID" value="REG98426.1"/>
    <property type="molecule type" value="Genomic_DNA"/>
</dbReference>
<dbReference type="PANTHER" id="PTHR47893">
    <property type="entry name" value="REGULATORY PROTEIN PCHR"/>
    <property type="match status" value="1"/>
</dbReference>
<dbReference type="Gene3D" id="1.10.10.60">
    <property type="entry name" value="Homeodomain-like"/>
    <property type="match status" value="1"/>
</dbReference>
<evidence type="ECO:0000259" key="3">
    <source>
        <dbReference type="PROSITE" id="PS01124"/>
    </source>
</evidence>
<proteinExistence type="predicted"/>
<dbReference type="InterPro" id="IPR009057">
    <property type="entry name" value="Homeodomain-like_sf"/>
</dbReference>
<evidence type="ECO:0000256" key="2">
    <source>
        <dbReference type="ARBA" id="ARBA00023163"/>
    </source>
</evidence>
<dbReference type="PANTHER" id="PTHR47893:SF1">
    <property type="entry name" value="REGULATORY PROTEIN PCHR"/>
    <property type="match status" value="1"/>
</dbReference>
<dbReference type="AlphaFoldDB" id="A0A3E0EMQ2"/>
<keyword evidence="1" id="KW-0805">Transcription regulation</keyword>
<dbReference type="SMART" id="SM00342">
    <property type="entry name" value="HTH_ARAC"/>
    <property type="match status" value="1"/>
</dbReference>
<accession>A0A3E0EMQ2</accession>
<keyword evidence="5" id="KW-1185">Reference proteome</keyword>
<keyword evidence="4" id="KW-0238">DNA-binding</keyword>
<dbReference type="Proteomes" id="UP000257136">
    <property type="component" value="Unassembled WGS sequence"/>
</dbReference>
<dbReference type="OrthoDB" id="799767at2"/>
<dbReference type="SUPFAM" id="SSF46689">
    <property type="entry name" value="Homeodomain-like"/>
    <property type="match status" value="1"/>
</dbReference>